<keyword evidence="4" id="KW-1185">Reference proteome</keyword>
<feature type="domain" description="Copper amine oxidase-like N-terminal" evidence="2">
    <location>
        <begin position="33"/>
        <end position="144"/>
    </location>
</feature>
<dbReference type="Proteomes" id="UP000003639">
    <property type="component" value="Unassembled WGS sequence"/>
</dbReference>
<evidence type="ECO:0000259" key="2">
    <source>
        <dbReference type="Pfam" id="PF07833"/>
    </source>
</evidence>
<reference evidence="3 4" key="2">
    <citation type="submission" date="2007-06" db="EMBL/GenBank/DDBJ databases">
        <title>Draft genome sequence of Pseudoflavonifractor capillosus ATCC 29799.</title>
        <authorList>
            <person name="Sudarsanam P."/>
            <person name="Ley R."/>
            <person name="Guruge J."/>
            <person name="Turnbaugh P.J."/>
            <person name="Mahowald M."/>
            <person name="Liep D."/>
            <person name="Gordon J."/>
        </authorList>
    </citation>
    <scope>NUCLEOTIDE SEQUENCE [LARGE SCALE GENOMIC DNA]</scope>
    <source>
        <strain evidence="3 4">ATCC 29799</strain>
    </source>
</reference>
<organism evidence="3 4">
    <name type="scientific">Pseudoflavonifractor capillosus ATCC 29799</name>
    <dbReference type="NCBI Taxonomy" id="411467"/>
    <lineage>
        <taxon>Bacteria</taxon>
        <taxon>Bacillati</taxon>
        <taxon>Bacillota</taxon>
        <taxon>Clostridia</taxon>
        <taxon>Eubacteriales</taxon>
        <taxon>Oscillospiraceae</taxon>
        <taxon>Pseudoflavonifractor</taxon>
    </lineage>
</organism>
<proteinExistence type="predicted"/>
<name>A6NVZ2_9FIRM</name>
<dbReference type="Gene3D" id="3.30.457.10">
    <property type="entry name" value="Copper amine oxidase-like, N-terminal domain"/>
    <property type="match status" value="1"/>
</dbReference>
<dbReference type="STRING" id="411467.BACCAP_02385"/>
<dbReference type="InterPro" id="IPR036582">
    <property type="entry name" value="Mao_N_sf"/>
</dbReference>
<dbReference type="AlphaFoldDB" id="A6NVZ2"/>
<sequence>MVFLKKMVCGALCAALLACSVGAAAADSYTVTVDGTALDLSGKTPFVSQEKVMVPLRPVAEALGYTVTWTAEDAQRVEIDNGVVHTWVSIGVDSYCRTSSTALGMGAPQSFGVAPVAMDNTTYVPVDLFAMMGDTVETDGTAITLSAMENRTQIPNPIVAYDSLEEAMAAAGVEAVLPDFPAEWQQSQVSVIGGDLLQVAYTNGTDTILFRAANGDEDTSGDYNVYDNTWTVGDVTLKGSGDRAALAFWQRDGVSYSLSFSAPMDGAAAAELAGA</sequence>
<comment type="caution">
    <text evidence="3">The sequence shown here is derived from an EMBL/GenBank/DDBJ whole genome shotgun (WGS) entry which is preliminary data.</text>
</comment>
<dbReference type="OrthoDB" id="7061752at2"/>
<dbReference type="SUPFAM" id="SSF55383">
    <property type="entry name" value="Copper amine oxidase, domain N"/>
    <property type="match status" value="1"/>
</dbReference>
<protein>
    <submittedName>
        <fullName evidence="3">Copper amine oxidase domain protein</fullName>
    </submittedName>
</protein>
<dbReference type="eggNOG" id="ENOG5032R5B">
    <property type="taxonomic scope" value="Bacteria"/>
</dbReference>
<dbReference type="Pfam" id="PF07833">
    <property type="entry name" value="Cu_amine_oxidN1"/>
    <property type="match status" value="1"/>
</dbReference>
<dbReference type="PROSITE" id="PS51257">
    <property type="entry name" value="PROKAR_LIPOPROTEIN"/>
    <property type="match status" value="1"/>
</dbReference>
<gene>
    <name evidence="3" type="ORF">BACCAP_02385</name>
</gene>
<accession>A6NVZ2</accession>
<evidence type="ECO:0000256" key="1">
    <source>
        <dbReference type="SAM" id="SignalP"/>
    </source>
</evidence>
<feature type="chain" id="PRO_5002700338" evidence="1">
    <location>
        <begin position="26"/>
        <end position="275"/>
    </location>
</feature>
<evidence type="ECO:0000313" key="3">
    <source>
        <dbReference type="EMBL" id="EDM99649.1"/>
    </source>
</evidence>
<dbReference type="EMBL" id="AAXG02000015">
    <property type="protein sequence ID" value="EDM99649.1"/>
    <property type="molecule type" value="Genomic_DNA"/>
</dbReference>
<dbReference type="InterPro" id="IPR012854">
    <property type="entry name" value="Cu_amine_oxidase-like_N"/>
</dbReference>
<reference evidence="3 4" key="1">
    <citation type="submission" date="2007-04" db="EMBL/GenBank/DDBJ databases">
        <authorList>
            <person name="Fulton L."/>
            <person name="Clifton S."/>
            <person name="Fulton B."/>
            <person name="Xu J."/>
            <person name="Minx P."/>
            <person name="Pepin K.H."/>
            <person name="Johnson M."/>
            <person name="Thiruvilangam P."/>
            <person name="Bhonagiri V."/>
            <person name="Nash W.E."/>
            <person name="Mardis E.R."/>
            <person name="Wilson R.K."/>
        </authorList>
    </citation>
    <scope>NUCLEOTIDE SEQUENCE [LARGE SCALE GENOMIC DNA]</scope>
    <source>
        <strain evidence="3 4">ATCC 29799</strain>
    </source>
</reference>
<evidence type="ECO:0000313" key="4">
    <source>
        <dbReference type="Proteomes" id="UP000003639"/>
    </source>
</evidence>
<feature type="signal peptide" evidence="1">
    <location>
        <begin position="1"/>
        <end position="25"/>
    </location>
</feature>
<keyword evidence="1" id="KW-0732">Signal</keyword>